<evidence type="ECO:0000256" key="3">
    <source>
        <dbReference type="PIRSR" id="PIRSR016184-1"/>
    </source>
</evidence>
<dbReference type="Proteomes" id="UP000501939">
    <property type="component" value="Chromosome"/>
</dbReference>
<organism evidence="4 5">
    <name type="scientific">Acinetobacter lanii</name>
    <dbReference type="NCBI Taxonomy" id="2715163"/>
    <lineage>
        <taxon>Bacteria</taxon>
        <taxon>Pseudomonadati</taxon>
        <taxon>Pseudomonadota</taxon>
        <taxon>Gammaproteobacteria</taxon>
        <taxon>Moraxellales</taxon>
        <taxon>Moraxellaceae</taxon>
        <taxon>Acinetobacter</taxon>
    </lineage>
</organism>
<dbReference type="GO" id="GO:0005737">
    <property type="term" value="C:cytoplasm"/>
    <property type="evidence" value="ECO:0007669"/>
    <property type="project" value="TreeGrafter"/>
</dbReference>
<dbReference type="Pfam" id="PF02567">
    <property type="entry name" value="PhzC-PhzF"/>
    <property type="match status" value="1"/>
</dbReference>
<dbReference type="AlphaFoldDB" id="A0A6G8S510"/>
<name>A0A6G8S510_9GAMM</name>
<protein>
    <submittedName>
        <fullName evidence="4">PhzF family phenazine biosynthesis protein</fullName>
    </submittedName>
</protein>
<evidence type="ECO:0000313" key="4">
    <source>
        <dbReference type="EMBL" id="QIO09214.1"/>
    </source>
</evidence>
<dbReference type="PIRSF" id="PIRSF016184">
    <property type="entry name" value="PhzC_PhzF"/>
    <property type="match status" value="1"/>
</dbReference>
<dbReference type="SUPFAM" id="SSF54506">
    <property type="entry name" value="Diaminopimelate epimerase-like"/>
    <property type="match status" value="1"/>
</dbReference>
<evidence type="ECO:0000256" key="1">
    <source>
        <dbReference type="ARBA" id="ARBA00008270"/>
    </source>
</evidence>
<feature type="active site" evidence="3">
    <location>
        <position position="55"/>
    </location>
</feature>
<dbReference type="EMBL" id="CP049916">
    <property type="protein sequence ID" value="QIO09214.1"/>
    <property type="molecule type" value="Genomic_DNA"/>
</dbReference>
<proteinExistence type="inferred from homology"/>
<reference evidence="4 5" key="1">
    <citation type="submission" date="2020-03" db="EMBL/GenBank/DDBJ databases">
        <authorList>
            <person name="Zhu W."/>
        </authorList>
    </citation>
    <scope>NUCLEOTIDE SEQUENCE [LARGE SCALE GENOMIC DNA]</scope>
    <source>
        <strain evidence="4 5">185</strain>
    </source>
</reference>
<keyword evidence="2" id="KW-0413">Isomerase</keyword>
<gene>
    <name evidence="4" type="ORF">G8D99_09420</name>
</gene>
<dbReference type="GO" id="GO:0016853">
    <property type="term" value="F:isomerase activity"/>
    <property type="evidence" value="ECO:0007669"/>
    <property type="project" value="UniProtKB-KW"/>
</dbReference>
<dbReference type="Gene3D" id="3.10.310.10">
    <property type="entry name" value="Diaminopimelate Epimerase, Chain A, domain 1"/>
    <property type="match status" value="2"/>
</dbReference>
<comment type="similarity">
    <text evidence="1">Belongs to the PhzF family.</text>
</comment>
<dbReference type="RefSeq" id="WP_166324953.1">
    <property type="nucleotide sequence ID" value="NZ_CP049916.1"/>
</dbReference>
<accession>A0A6G8S510</accession>
<dbReference type="NCBIfam" id="TIGR00654">
    <property type="entry name" value="PhzF_family"/>
    <property type="match status" value="1"/>
</dbReference>
<dbReference type="PANTHER" id="PTHR13774:SF17">
    <property type="entry name" value="PHENAZINE BIOSYNTHESIS-LIKE DOMAIN-CONTAINING PROTEIN"/>
    <property type="match status" value="1"/>
</dbReference>
<sequence>MHNTIVKKPTIIDIYQIDAFTDRPFSGNPAAVCPLDHWYEDDFLQQIANENNLSETAYFVAENDGYRLRWFTPTVEVQLCGHATLAAAWVLFNQLNYPHKSITFFTLSGELIVTKEGDGWLSMDFPSKSTSVIDEPDGLFSALGLKPDQVKQICKSDDILIEVDHEDIVKNLNPNFNKLIQIPTRGVIVTSRSKKFDFISRWFGPNVGVNEDPVTGSAHTTLVPYWIKQIEKPIFLIQQGGSRKGQLKASLSTNQQRVYLLGQACLVMHGKLMISL</sequence>
<dbReference type="KEGG" id="alj:G8D99_09420"/>
<keyword evidence="5" id="KW-1185">Reference proteome</keyword>
<evidence type="ECO:0000256" key="2">
    <source>
        <dbReference type="ARBA" id="ARBA00023235"/>
    </source>
</evidence>
<dbReference type="PANTHER" id="PTHR13774">
    <property type="entry name" value="PHENAZINE BIOSYNTHESIS PROTEIN"/>
    <property type="match status" value="1"/>
</dbReference>
<evidence type="ECO:0000313" key="5">
    <source>
        <dbReference type="Proteomes" id="UP000501939"/>
    </source>
</evidence>
<dbReference type="InterPro" id="IPR003719">
    <property type="entry name" value="Phenazine_PhzF-like"/>
</dbReference>